<proteinExistence type="predicted"/>
<sequence length="39" mass="4776">MRSFRNQKLRASNEDRKKLTIQNQLLQIQLDSLQQLQKY</sequence>
<dbReference type="EMBL" id="AMZN01000046">
    <property type="protein sequence ID" value="ELR71051.1"/>
    <property type="molecule type" value="Genomic_DNA"/>
</dbReference>
<protein>
    <submittedName>
        <fullName evidence="1">Uncharacterized protein</fullName>
    </submittedName>
</protein>
<accession>L8JQ14</accession>
<organism evidence="1 2">
    <name type="scientific">Fulvivirga imtechensis AK7</name>
    <dbReference type="NCBI Taxonomy" id="1237149"/>
    <lineage>
        <taxon>Bacteria</taxon>
        <taxon>Pseudomonadati</taxon>
        <taxon>Bacteroidota</taxon>
        <taxon>Cytophagia</taxon>
        <taxon>Cytophagales</taxon>
        <taxon>Fulvivirgaceae</taxon>
        <taxon>Fulvivirga</taxon>
    </lineage>
</organism>
<keyword evidence="2" id="KW-1185">Reference proteome</keyword>
<evidence type="ECO:0000313" key="2">
    <source>
        <dbReference type="Proteomes" id="UP000011135"/>
    </source>
</evidence>
<evidence type="ECO:0000313" key="1">
    <source>
        <dbReference type="EMBL" id="ELR71051.1"/>
    </source>
</evidence>
<comment type="caution">
    <text evidence="1">The sequence shown here is derived from an EMBL/GenBank/DDBJ whole genome shotgun (WGS) entry which is preliminary data.</text>
</comment>
<gene>
    <name evidence="1" type="ORF">C900_03181</name>
</gene>
<dbReference type="STRING" id="1237149.C900_03181"/>
<dbReference type="Proteomes" id="UP000011135">
    <property type="component" value="Unassembled WGS sequence"/>
</dbReference>
<name>L8JQ14_9BACT</name>
<dbReference type="AlphaFoldDB" id="L8JQ14"/>
<reference evidence="1 2" key="1">
    <citation type="submission" date="2012-12" db="EMBL/GenBank/DDBJ databases">
        <title>Genome assembly of Fulvivirga imtechensis AK7.</title>
        <authorList>
            <person name="Nupur N."/>
            <person name="Khatri I."/>
            <person name="Kumar R."/>
            <person name="Subramanian S."/>
            <person name="Pinnaka A."/>
        </authorList>
    </citation>
    <scope>NUCLEOTIDE SEQUENCE [LARGE SCALE GENOMIC DNA]</scope>
    <source>
        <strain evidence="1 2">AK7</strain>
    </source>
</reference>